<evidence type="ECO:0000313" key="4">
    <source>
        <dbReference type="Proteomes" id="UP001318860"/>
    </source>
</evidence>
<name>A0ABR0WZP4_REHGL</name>
<protein>
    <recommendedName>
        <fullName evidence="2">Senescence domain-containing protein</fullName>
    </recommendedName>
</protein>
<dbReference type="PANTHER" id="PTHR21068">
    <property type="entry name" value="SPARTIN"/>
    <property type="match status" value="1"/>
</dbReference>
<proteinExistence type="predicted"/>
<dbReference type="InterPro" id="IPR045036">
    <property type="entry name" value="Spartin-like"/>
</dbReference>
<comment type="caution">
    <text evidence="3">The sequence shown here is derived from an EMBL/GenBank/DDBJ whole genome shotgun (WGS) entry which is preliminary data.</text>
</comment>
<feature type="domain" description="Senescence" evidence="2">
    <location>
        <begin position="287"/>
        <end position="501"/>
    </location>
</feature>
<dbReference type="EMBL" id="JABTTQ020000007">
    <property type="protein sequence ID" value="KAK6151842.1"/>
    <property type="molecule type" value="Genomic_DNA"/>
</dbReference>
<evidence type="ECO:0000259" key="2">
    <source>
        <dbReference type="Pfam" id="PF06911"/>
    </source>
</evidence>
<dbReference type="Proteomes" id="UP001318860">
    <property type="component" value="Unassembled WGS sequence"/>
</dbReference>
<dbReference type="PANTHER" id="PTHR21068:SF36">
    <property type="entry name" value="SENESCENCE_DEHYDRATION-ASSOCIATED PROTEIN-LIKE PROTEIN"/>
    <property type="match status" value="1"/>
</dbReference>
<accession>A0ABR0WZP4</accession>
<gene>
    <name evidence="3" type="ORF">DH2020_014477</name>
</gene>
<reference evidence="3 4" key="1">
    <citation type="journal article" date="2021" name="Comput. Struct. Biotechnol. J.">
        <title>De novo genome assembly of the potent medicinal plant Rehmannia glutinosa using nanopore technology.</title>
        <authorList>
            <person name="Ma L."/>
            <person name="Dong C."/>
            <person name="Song C."/>
            <person name="Wang X."/>
            <person name="Zheng X."/>
            <person name="Niu Y."/>
            <person name="Chen S."/>
            <person name="Feng W."/>
        </authorList>
    </citation>
    <scope>NUCLEOTIDE SEQUENCE [LARGE SCALE GENOMIC DNA]</scope>
    <source>
        <strain evidence="3">DH-2019</strain>
    </source>
</reference>
<evidence type="ECO:0000256" key="1">
    <source>
        <dbReference type="SAM" id="MobiDB-lite"/>
    </source>
</evidence>
<feature type="region of interest" description="Disordered" evidence="1">
    <location>
        <begin position="105"/>
        <end position="126"/>
    </location>
</feature>
<dbReference type="Pfam" id="PF06911">
    <property type="entry name" value="Senescence"/>
    <property type="match status" value="1"/>
</dbReference>
<sequence length="505" mass="55498">MRLGTRASYLIGMKSFVIGNFMKGNAITVSLVWCCVDHAESDRIILWSAFWERPFHASKSQTVRMLFGNGHGTTVPVIFSHANGRSPKPLKQKARKLNTKMKCFKPKKSRTQYSPPKTSPPPPDQQTQLEIIPENKNVKHEILLRIPECRVHLMDEGEALELAAGDFQIFRVSDENISLATTIKVGDELQWPLTKDEPVVKLDGTHYLFSLPMKDDKPLSYGVAFSDKNNNNVANHLGLLDLFLKENTLFTSCGFSSSSSRRRKEDIIINWKEFAPAVDDYNSVLAKAIAGGTGQIVKGIFKCTNAYTNQVQRGGETILIRAVEDKNWVAEKQSHRSNSINGADKKRGAVNKSLKRVRKLSKMTEKMSKAMLDVVGVATGSVMGPVVRSQTGKTFLSMVPGEVLLASLDARKKRLSLNCCQMTDKILDAAEAAEKQAMTATSGAVTRMVTNRFGENAGEATEDALATAGHCAGTAWNVFKIRKAINPASSVSSGVLKNAAKSIKH</sequence>
<dbReference type="InterPro" id="IPR009686">
    <property type="entry name" value="Senescence/spartin_C"/>
</dbReference>
<evidence type="ECO:0000313" key="3">
    <source>
        <dbReference type="EMBL" id="KAK6151842.1"/>
    </source>
</evidence>
<keyword evidence="4" id="KW-1185">Reference proteome</keyword>
<organism evidence="3 4">
    <name type="scientific">Rehmannia glutinosa</name>
    <name type="common">Chinese foxglove</name>
    <dbReference type="NCBI Taxonomy" id="99300"/>
    <lineage>
        <taxon>Eukaryota</taxon>
        <taxon>Viridiplantae</taxon>
        <taxon>Streptophyta</taxon>
        <taxon>Embryophyta</taxon>
        <taxon>Tracheophyta</taxon>
        <taxon>Spermatophyta</taxon>
        <taxon>Magnoliopsida</taxon>
        <taxon>eudicotyledons</taxon>
        <taxon>Gunneridae</taxon>
        <taxon>Pentapetalae</taxon>
        <taxon>asterids</taxon>
        <taxon>lamiids</taxon>
        <taxon>Lamiales</taxon>
        <taxon>Orobanchaceae</taxon>
        <taxon>Rehmannieae</taxon>
        <taxon>Rehmannia</taxon>
    </lineage>
</organism>